<dbReference type="GO" id="GO:0031514">
    <property type="term" value="C:motile cilium"/>
    <property type="evidence" value="ECO:0007669"/>
    <property type="project" value="UniProtKB-SubCell"/>
</dbReference>
<keyword evidence="6" id="KW-0969">Cilium</keyword>
<evidence type="ECO:0000256" key="1">
    <source>
        <dbReference type="ARBA" id="ARBA00004230"/>
    </source>
</evidence>
<proteinExistence type="predicted"/>
<dbReference type="GO" id="GO:0005930">
    <property type="term" value="C:axoneme"/>
    <property type="evidence" value="ECO:0007669"/>
    <property type="project" value="UniProtKB-SubCell"/>
</dbReference>
<dbReference type="SMART" id="SM00698">
    <property type="entry name" value="MORN"/>
    <property type="match status" value="8"/>
</dbReference>
<evidence type="ECO:0000256" key="5">
    <source>
        <dbReference type="ARBA" id="ARBA00022846"/>
    </source>
</evidence>
<evidence type="ECO:0000256" key="3">
    <source>
        <dbReference type="ARBA" id="ARBA00022490"/>
    </source>
</evidence>
<keyword evidence="4" id="KW-0677">Repeat</keyword>
<dbReference type="Pfam" id="PF02493">
    <property type="entry name" value="MORN"/>
    <property type="match status" value="7"/>
</dbReference>
<dbReference type="PANTHER" id="PTHR46613">
    <property type="entry name" value="RADIAL SPOKE HEAD 10 HOMOLOG B-RELATED"/>
    <property type="match status" value="1"/>
</dbReference>
<evidence type="ECO:0000256" key="2">
    <source>
        <dbReference type="ARBA" id="ARBA00004430"/>
    </source>
</evidence>
<comment type="subcellular location">
    <subcellularLocation>
        <location evidence="1">Cell projection</location>
        <location evidence="1">Cilium</location>
        <location evidence="1">Flagellum</location>
    </subcellularLocation>
    <subcellularLocation>
        <location evidence="2">Cytoplasm</location>
        <location evidence="2">Cytoskeleton</location>
        <location evidence="2">Cilium axoneme</location>
    </subcellularLocation>
</comment>
<organism evidence="10 11">
    <name type="scientific">Brassicogethes aeneus</name>
    <name type="common">Rape pollen beetle</name>
    <name type="synonym">Meligethes aeneus</name>
    <dbReference type="NCBI Taxonomy" id="1431903"/>
    <lineage>
        <taxon>Eukaryota</taxon>
        <taxon>Metazoa</taxon>
        <taxon>Ecdysozoa</taxon>
        <taxon>Arthropoda</taxon>
        <taxon>Hexapoda</taxon>
        <taxon>Insecta</taxon>
        <taxon>Pterygota</taxon>
        <taxon>Neoptera</taxon>
        <taxon>Endopterygota</taxon>
        <taxon>Coleoptera</taxon>
        <taxon>Polyphaga</taxon>
        <taxon>Cucujiformia</taxon>
        <taxon>Nitidulidae</taxon>
        <taxon>Meligethinae</taxon>
        <taxon>Brassicogethes</taxon>
    </lineage>
</organism>
<dbReference type="Gene3D" id="2.20.110.10">
    <property type="entry name" value="Histone H3 K4-specific methyltransferase SET7/9 N-terminal domain"/>
    <property type="match status" value="3"/>
</dbReference>
<dbReference type="PANTHER" id="PTHR46613:SF1">
    <property type="entry name" value="RADIAL SPOKE HEAD 10 HOMOLOG B-RELATED"/>
    <property type="match status" value="1"/>
</dbReference>
<accession>A0A9P0FJX7</accession>
<keyword evidence="5" id="KW-0282">Flagellum</keyword>
<keyword evidence="8" id="KW-0966">Cell projection</keyword>
<dbReference type="InterPro" id="IPR003409">
    <property type="entry name" value="MORN"/>
</dbReference>
<evidence type="ECO:0000256" key="9">
    <source>
        <dbReference type="SAM" id="MobiDB-lite"/>
    </source>
</evidence>
<dbReference type="AlphaFoldDB" id="A0A9P0FJX7"/>
<dbReference type="OrthoDB" id="294378at2759"/>
<evidence type="ECO:0000256" key="7">
    <source>
        <dbReference type="ARBA" id="ARBA00023212"/>
    </source>
</evidence>
<dbReference type="SUPFAM" id="SSF82185">
    <property type="entry name" value="Histone H3 K4-specific methyltransferase SET7/9 N-terminal domain"/>
    <property type="match status" value="2"/>
</dbReference>
<feature type="compositionally biased region" description="Polar residues" evidence="9">
    <location>
        <begin position="16"/>
        <end position="36"/>
    </location>
</feature>
<sequence>MSKNSIRSNRRDSKNQSKQSNISTKVKSDETCNSETNGEKSFGGREELTSIFFNFMLETIVESREAQLVSSSVSDLPQNLEKVIYKDVTEDDFTKSEVMGTLESNVLLKLKHPQDFRESDSKANRMELSGASESRLITYVESNSKNSAQQTQDILIEMESIIFLNGNQYLGEVSEGIMHGKGTFYWTDGTIYEGTFNEGFPTGIGKMILPDLATYNGEFFKGEFHGGGTLNVINTSMIYSGNWNDGKKCAGWLLYQPKDWYEGEWLEGHRHGFGFRQYRMGGCYEGSWIKGEKSGKGMMLYSNNNIYKGGWNNEVPHGYGEYYWNSFVNKTLVYPMTPWFKGTWNKGCRHGAGVMNFGSESGARLAGIWLHNLKHGPGVMICGNGHAIQKAPLFLHDKAVLTDPDESVEPPLNHPTPEEETEINNITLQQQKQTFHDVSTANSYPDIIKEINKKIPMENINPEIVESIKAKQSKRKIPDINHVFNCNQIETPIHASPEHVDLNHFIDSVLQFSLEKVYSSGRLSFEPLQMDNVKNRTYSVLRIIEQTQIKNTITLHLVKLKDLYERYACVATEEEVDFPKVMIRLFLWQLYRDIELTTNGLSLFEVDFGLADNPQSCVEAVHDPFEPIYFWQFIQSLVGTSVLLHKKGLLQIEPKGALLSSIFKHFITKQLLNKMNGTRDKHSLCYIPSKILRGDSTVKNAFPSSNSGKVLAQHGSRYFGQIFAQELFQILGQDYWAKLEPDCGQNLTRNLRPSIA</sequence>
<keyword evidence="11" id="KW-1185">Reference proteome</keyword>
<name>A0A9P0FJX7_BRAAE</name>
<dbReference type="Proteomes" id="UP001154078">
    <property type="component" value="Chromosome 5"/>
</dbReference>
<keyword evidence="7" id="KW-0206">Cytoskeleton</keyword>
<evidence type="ECO:0000256" key="8">
    <source>
        <dbReference type="ARBA" id="ARBA00023273"/>
    </source>
</evidence>
<reference evidence="10" key="1">
    <citation type="submission" date="2021-12" db="EMBL/GenBank/DDBJ databases">
        <authorList>
            <person name="King R."/>
        </authorList>
    </citation>
    <scope>NUCLEOTIDE SEQUENCE</scope>
</reference>
<evidence type="ECO:0000313" key="11">
    <source>
        <dbReference type="Proteomes" id="UP001154078"/>
    </source>
</evidence>
<keyword evidence="3" id="KW-0963">Cytoplasm</keyword>
<evidence type="ECO:0000256" key="4">
    <source>
        <dbReference type="ARBA" id="ARBA00022737"/>
    </source>
</evidence>
<feature type="region of interest" description="Disordered" evidence="9">
    <location>
        <begin position="1"/>
        <end position="41"/>
    </location>
</feature>
<dbReference type="EMBL" id="OV121136">
    <property type="protein sequence ID" value="CAH0557529.1"/>
    <property type="molecule type" value="Genomic_DNA"/>
</dbReference>
<evidence type="ECO:0000313" key="10">
    <source>
        <dbReference type="EMBL" id="CAH0557529.1"/>
    </source>
</evidence>
<gene>
    <name evidence="10" type="ORF">MELIAE_LOCUS8234</name>
</gene>
<evidence type="ECO:0000256" key="6">
    <source>
        <dbReference type="ARBA" id="ARBA00023069"/>
    </source>
</evidence>
<protein>
    <submittedName>
        <fullName evidence="10">Uncharacterized protein</fullName>
    </submittedName>
</protein>